<evidence type="ECO:0000259" key="3">
    <source>
        <dbReference type="PROSITE" id="PS51670"/>
    </source>
</evidence>
<dbReference type="PANTHER" id="PTHR46219:SF5">
    <property type="entry name" value="SHKT DOMAIN-CONTAINING PROTEIN"/>
    <property type="match status" value="1"/>
</dbReference>
<sequence>MCSLVFVVVSTMAIFQSALAQTCSSSEGPCFTAVGTTCTLNSGATNGVCTNSADGVVCCNPTLVVAASTTGATTTTPACIDKTNPSTGVSDCAARVAAGYCTRKYYTTLMKQQCRKSCGYCSSSSSTNSTSTCADLTNARTGTSDCPRLSYLCSNSQYQSIMAVQCRKTCGLC</sequence>
<keyword evidence="2" id="KW-0732">Signal</keyword>
<protein>
    <recommendedName>
        <fullName evidence="3">ShKT domain-containing protein</fullName>
    </recommendedName>
</protein>
<reference evidence="4" key="1">
    <citation type="submission" date="2023-06" db="EMBL/GenBank/DDBJ databases">
        <authorList>
            <person name="Delattre M."/>
        </authorList>
    </citation>
    <scope>NUCLEOTIDE SEQUENCE</scope>
    <source>
        <strain evidence="4">AF72</strain>
    </source>
</reference>
<dbReference type="AlphaFoldDB" id="A0AA36CJ08"/>
<feature type="chain" id="PRO_5041430515" description="ShKT domain-containing protein" evidence="2">
    <location>
        <begin position="21"/>
        <end position="173"/>
    </location>
</feature>
<organism evidence="4 5">
    <name type="scientific">Mesorhabditis spiculigera</name>
    <dbReference type="NCBI Taxonomy" id="96644"/>
    <lineage>
        <taxon>Eukaryota</taxon>
        <taxon>Metazoa</taxon>
        <taxon>Ecdysozoa</taxon>
        <taxon>Nematoda</taxon>
        <taxon>Chromadorea</taxon>
        <taxon>Rhabditida</taxon>
        <taxon>Rhabditina</taxon>
        <taxon>Rhabditomorpha</taxon>
        <taxon>Rhabditoidea</taxon>
        <taxon>Rhabditidae</taxon>
        <taxon>Mesorhabditinae</taxon>
        <taxon>Mesorhabditis</taxon>
    </lineage>
</organism>
<feature type="domain" description="ShKT" evidence="3">
    <location>
        <begin position="79"/>
        <end position="121"/>
    </location>
</feature>
<accession>A0AA36CJ08</accession>
<evidence type="ECO:0000313" key="4">
    <source>
        <dbReference type="EMBL" id="CAJ0569969.1"/>
    </source>
</evidence>
<dbReference type="SMART" id="SM00254">
    <property type="entry name" value="ShKT"/>
    <property type="match status" value="2"/>
</dbReference>
<dbReference type="Pfam" id="PF01549">
    <property type="entry name" value="ShK"/>
    <property type="match status" value="2"/>
</dbReference>
<gene>
    <name evidence="4" type="ORF">MSPICULIGERA_LOCUS8424</name>
</gene>
<feature type="signal peptide" evidence="2">
    <location>
        <begin position="1"/>
        <end position="20"/>
    </location>
</feature>
<dbReference type="InterPro" id="IPR003582">
    <property type="entry name" value="ShKT_dom"/>
</dbReference>
<evidence type="ECO:0000256" key="2">
    <source>
        <dbReference type="SAM" id="SignalP"/>
    </source>
</evidence>
<dbReference type="Proteomes" id="UP001177023">
    <property type="component" value="Unassembled WGS sequence"/>
</dbReference>
<feature type="non-terminal residue" evidence="4">
    <location>
        <position position="1"/>
    </location>
</feature>
<proteinExistence type="predicted"/>
<dbReference type="EMBL" id="CATQJA010002205">
    <property type="protein sequence ID" value="CAJ0569969.1"/>
    <property type="molecule type" value="Genomic_DNA"/>
</dbReference>
<evidence type="ECO:0000313" key="5">
    <source>
        <dbReference type="Proteomes" id="UP001177023"/>
    </source>
</evidence>
<dbReference type="Gene3D" id="1.10.10.1940">
    <property type="match status" value="2"/>
</dbReference>
<dbReference type="PROSITE" id="PS51670">
    <property type="entry name" value="SHKT"/>
    <property type="match status" value="2"/>
</dbReference>
<evidence type="ECO:0000256" key="1">
    <source>
        <dbReference type="PROSITE-ProRule" id="PRU01005"/>
    </source>
</evidence>
<keyword evidence="5" id="KW-1185">Reference proteome</keyword>
<feature type="domain" description="ShKT" evidence="3">
    <location>
        <begin position="133"/>
        <end position="173"/>
    </location>
</feature>
<dbReference type="PANTHER" id="PTHR46219">
    <property type="entry name" value="PROTEIN CBG11138"/>
    <property type="match status" value="1"/>
</dbReference>
<comment type="caution">
    <text evidence="4">The sequence shown here is derived from an EMBL/GenBank/DDBJ whole genome shotgun (WGS) entry which is preliminary data.</text>
</comment>
<comment type="caution">
    <text evidence="1">Lacks conserved residue(s) required for the propagation of feature annotation.</text>
</comment>
<name>A0AA36CJ08_9BILA</name>